<feature type="transmembrane region" description="Helical" evidence="5">
    <location>
        <begin position="101"/>
        <end position="123"/>
    </location>
</feature>
<gene>
    <name evidence="6" type="ORF">THC_1589</name>
</gene>
<proteinExistence type="predicted"/>
<keyword evidence="3 5" id="KW-1133">Transmembrane helix</keyword>
<feature type="transmembrane region" description="Helical" evidence="5">
    <location>
        <begin position="6"/>
        <end position="21"/>
    </location>
</feature>
<name>A0A0U5ASM8_9BACT</name>
<reference evidence="7" key="2">
    <citation type="journal article" date="2016" name="Int. J. Syst. Evol. Microbiol.">
        <title>Caldimicrobium thiodismutans sp. nov., a sulfur-disproportionating bacterium isolated from a hot spring.</title>
        <authorList>
            <person name="Kojima H."/>
            <person name="Umezawa K."/>
            <person name="Fukui M."/>
        </authorList>
    </citation>
    <scope>NUCLEOTIDE SEQUENCE [LARGE SCALE GENOMIC DNA]</scope>
    <source>
        <strain evidence="7">TF1</strain>
    </source>
</reference>
<dbReference type="EMBL" id="AP014945">
    <property type="protein sequence ID" value="BAU23953.1"/>
    <property type="molecule type" value="Genomic_DNA"/>
</dbReference>
<evidence type="ECO:0000256" key="2">
    <source>
        <dbReference type="ARBA" id="ARBA00022692"/>
    </source>
</evidence>
<evidence type="ECO:0000256" key="3">
    <source>
        <dbReference type="ARBA" id="ARBA00022989"/>
    </source>
</evidence>
<evidence type="ECO:0000313" key="6">
    <source>
        <dbReference type="EMBL" id="BAU23953.1"/>
    </source>
</evidence>
<sequence length="175" mass="20234">MIWFDFLALGFIAYFVIRGLLSGFIKNFFSLVGMLVAFLYSGWLSLKLKPYIAHFINHPKGQLLISFLLAFLLIYITFLLLGFVIVLALKTMHISLGDRILGALFGFIKGALFTTFLYFLIVIPFPPARESLDRALTYPVVNTTTKVLVRFIPQSWIEFIKRSRKYYEIPKMFLN</sequence>
<protein>
    <submittedName>
        <fullName evidence="6">Colicin V production protein</fullName>
    </submittedName>
</protein>
<dbReference type="OrthoDB" id="9799585at2"/>
<dbReference type="STRING" id="1653476.THC_1589"/>
<evidence type="ECO:0000313" key="7">
    <source>
        <dbReference type="Proteomes" id="UP000068196"/>
    </source>
</evidence>
<keyword evidence="2 5" id="KW-0812">Transmembrane</keyword>
<reference evidence="6 7" key="1">
    <citation type="journal article" date="2016" name="Int. J. Syst. Evol. Microbiol.">
        <title>Caldimicrobium thiodismutans sp. nov., a sulfur-disproportionating bacterium isolated from a hot spring, and emended description of the genus Caldimicrobium.</title>
        <authorList>
            <person name="Kojima H."/>
            <person name="Umezawa K."/>
            <person name="Fukui M."/>
        </authorList>
    </citation>
    <scope>NUCLEOTIDE SEQUENCE [LARGE SCALE GENOMIC DNA]</scope>
    <source>
        <strain evidence="6 7">TF1</strain>
    </source>
</reference>
<dbReference type="GO" id="GO:0009403">
    <property type="term" value="P:toxin biosynthetic process"/>
    <property type="evidence" value="ECO:0007669"/>
    <property type="project" value="InterPro"/>
</dbReference>
<dbReference type="KEGG" id="cthi:THC_1589"/>
<dbReference type="AlphaFoldDB" id="A0A0U5ASM8"/>
<dbReference type="Pfam" id="PF02674">
    <property type="entry name" value="Colicin_V"/>
    <property type="match status" value="1"/>
</dbReference>
<dbReference type="Proteomes" id="UP000068196">
    <property type="component" value="Chromosome"/>
</dbReference>
<dbReference type="PANTHER" id="PTHR37306:SF1">
    <property type="entry name" value="COLICIN V PRODUCTION PROTEIN"/>
    <property type="match status" value="1"/>
</dbReference>
<dbReference type="GO" id="GO:0016020">
    <property type="term" value="C:membrane"/>
    <property type="evidence" value="ECO:0007669"/>
    <property type="project" value="UniProtKB-SubCell"/>
</dbReference>
<evidence type="ECO:0000256" key="4">
    <source>
        <dbReference type="ARBA" id="ARBA00023136"/>
    </source>
</evidence>
<keyword evidence="7" id="KW-1185">Reference proteome</keyword>
<dbReference type="PANTHER" id="PTHR37306">
    <property type="entry name" value="COLICIN V PRODUCTION PROTEIN"/>
    <property type="match status" value="1"/>
</dbReference>
<feature type="transmembrane region" description="Helical" evidence="5">
    <location>
        <begin position="66"/>
        <end position="89"/>
    </location>
</feature>
<accession>A0A0U5ASM8</accession>
<evidence type="ECO:0000256" key="1">
    <source>
        <dbReference type="ARBA" id="ARBA00004141"/>
    </source>
</evidence>
<dbReference type="RefSeq" id="WP_068515817.1">
    <property type="nucleotide sequence ID" value="NZ_AP014945.1"/>
</dbReference>
<organism evidence="6 7">
    <name type="scientific">Caldimicrobium thiodismutans</name>
    <dbReference type="NCBI Taxonomy" id="1653476"/>
    <lineage>
        <taxon>Bacteria</taxon>
        <taxon>Pseudomonadati</taxon>
        <taxon>Thermodesulfobacteriota</taxon>
        <taxon>Thermodesulfobacteria</taxon>
        <taxon>Thermodesulfobacteriales</taxon>
        <taxon>Thermodesulfobacteriaceae</taxon>
        <taxon>Caldimicrobium</taxon>
    </lineage>
</organism>
<dbReference type="InterPro" id="IPR003825">
    <property type="entry name" value="Colicin-V_CvpA"/>
</dbReference>
<keyword evidence="4 5" id="KW-0472">Membrane</keyword>
<feature type="transmembrane region" description="Helical" evidence="5">
    <location>
        <begin position="28"/>
        <end position="46"/>
    </location>
</feature>
<evidence type="ECO:0000256" key="5">
    <source>
        <dbReference type="SAM" id="Phobius"/>
    </source>
</evidence>
<comment type="subcellular location">
    <subcellularLocation>
        <location evidence="1">Membrane</location>
        <topology evidence="1">Multi-pass membrane protein</topology>
    </subcellularLocation>
</comment>